<evidence type="ECO:0000313" key="1">
    <source>
        <dbReference type="EMBL" id="MBC5788280.1"/>
    </source>
</evidence>
<protein>
    <recommendedName>
        <fullName evidence="3">SipW-cognate class signal peptide</fullName>
    </recommendedName>
</protein>
<dbReference type="Proteomes" id="UP000649151">
    <property type="component" value="Unassembled WGS sequence"/>
</dbReference>
<comment type="caution">
    <text evidence="1">The sequence shown here is derived from an EMBL/GenBank/DDBJ whole genome shotgun (WGS) entry which is preliminary data.</text>
</comment>
<proteinExistence type="predicted"/>
<name>A0ABR7IT15_9CLOT</name>
<organism evidence="1 2">
    <name type="scientific">Clostridium facile</name>
    <dbReference type="NCBI Taxonomy" id="2763035"/>
    <lineage>
        <taxon>Bacteria</taxon>
        <taxon>Bacillati</taxon>
        <taxon>Bacillota</taxon>
        <taxon>Clostridia</taxon>
        <taxon>Eubacteriales</taxon>
        <taxon>Clostridiaceae</taxon>
        <taxon>Clostridium</taxon>
    </lineage>
</organism>
<accession>A0ABR7IT15</accession>
<dbReference type="EMBL" id="JACOQK010000001">
    <property type="protein sequence ID" value="MBC5788280.1"/>
    <property type="molecule type" value="Genomic_DNA"/>
</dbReference>
<dbReference type="RefSeq" id="WP_186996876.1">
    <property type="nucleotide sequence ID" value="NZ_JACOQK010000001.1"/>
</dbReference>
<evidence type="ECO:0000313" key="2">
    <source>
        <dbReference type="Proteomes" id="UP000649151"/>
    </source>
</evidence>
<sequence>MKVNKKKVVTTGLAVALAAAIALGGGTYAYLQGSTKDVVNNFKTNKVLVELNETTGNDYEIIPGTTQSKDPTVTVDNTVDSYVYVEITDATNGLVDYTIADGWTKLDGYDNIYYREVAANAETKTFSVLAGDSVTYDAALGNSDMMEGDALKDGVALTFKAHAIQSEPFANAVDAYKQMPTFVSSAADLKEMLQQNGGNIILQDNITVEDGIQLGILKDSSIDFNGKTFSGAFENGTTTNGGPSVNLVLRDPNNNGGYSIDSELVKLPGGGMRQIGAVTAWQPTITIESGKYRHDNAVVYCQLQRSSETVGVVINGGTFEGKGNASVVADIIGSVEINGGTFNATKEGDGSGECIYLSWGSQRVPTITTINDGTFNADGRLFYIKSQSGYTQKIEVKGGNFNVAPGGKLVEVSGNVPATDILVITGGTFNVDPSDYVDTEHYNVTKSNDKWTVTAK</sequence>
<gene>
    <name evidence="1" type="ORF">H8Z77_09665</name>
</gene>
<evidence type="ECO:0008006" key="3">
    <source>
        <dbReference type="Google" id="ProtNLM"/>
    </source>
</evidence>
<keyword evidence="2" id="KW-1185">Reference proteome</keyword>
<reference evidence="1 2" key="1">
    <citation type="submission" date="2020-08" db="EMBL/GenBank/DDBJ databases">
        <title>Genome public.</title>
        <authorList>
            <person name="Liu C."/>
            <person name="Sun Q."/>
        </authorList>
    </citation>
    <scope>NUCLEOTIDE SEQUENCE [LARGE SCALE GENOMIC DNA]</scope>
    <source>
        <strain evidence="1 2">NSJ-27</strain>
    </source>
</reference>